<dbReference type="RefSeq" id="WP_045558667.1">
    <property type="nucleotide sequence ID" value="NZ_JABXWF010000001.1"/>
</dbReference>
<proteinExistence type="predicted"/>
<evidence type="ECO:0000313" key="2">
    <source>
        <dbReference type="EMBL" id="MDX3036142.1"/>
    </source>
</evidence>
<gene>
    <name evidence="2" type="ORF">PV383_02985</name>
</gene>
<feature type="region of interest" description="Disordered" evidence="1">
    <location>
        <begin position="1"/>
        <end position="36"/>
    </location>
</feature>
<organism evidence="2 3">
    <name type="scientific">Streptomyces caniscabiei</name>
    <dbReference type="NCBI Taxonomy" id="2746961"/>
    <lineage>
        <taxon>Bacteria</taxon>
        <taxon>Bacillati</taxon>
        <taxon>Actinomycetota</taxon>
        <taxon>Actinomycetes</taxon>
        <taxon>Kitasatosporales</taxon>
        <taxon>Streptomycetaceae</taxon>
        <taxon>Streptomyces</taxon>
    </lineage>
</organism>
<name>A0ABU4MGA9_9ACTN</name>
<reference evidence="2 3" key="1">
    <citation type="journal article" date="2023" name="Microb. Genom.">
        <title>Mesoterricola silvestris gen. nov., sp. nov., Mesoterricola sediminis sp. nov., Geothrix oryzae sp. nov., Geothrix edaphica sp. nov., Geothrix rubra sp. nov., and Geothrix limicola sp. nov., six novel members of Acidobacteriota isolated from soils.</title>
        <authorList>
            <person name="Weisberg A.J."/>
            <person name="Pearce E."/>
            <person name="Kramer C.G."/>
            <person name="Chang J.H."/>
            <person name="Clarke C.R."/>
        </authorList>
    </citation>
    <scope>NUCLEOTIDE SEQUENCE [LARGE SCALE GENOMIC DNA]</scope>
    <source>
        <strain evidence="2 3">NE20-4-1</strain>
    </source>
</reference>
<protein>
    <submittedName>
        <fullName evidence="2">Uncharacterized protein</fullName>
    </submittedName>
</protein>
<evidence type="ECO:0000256" key="1">
    <source>
        <dbReference type="SAM" id="MobiDB-lite"/>
    </source>
</evidence>
<comment type="caution">
    <text evidence="2">The sequence shown here is derived from an EMBL/GenBank/DDBJ whole genome shotgun (WGS) entry which is preliminary data.</text>
</comment>
<sequence>MTLVPASALTSGTAQAAPAWGEAQNSRTGGAVAPVHGSAGDELASCPANNGVYAVNWGPVYSLRNC</sequence>
<keyword evidence="3" id="KW-1185">Reference proteome</keyword>
<accession>A0ABU4MGA9</accession>
<dbReference type="EMBL" id="JARAWJ010000002">
    <property type="protein sequence ID" value="MDX3036142.1"/>
    <property type="molecule type" value="Genomic_DNA"/>
</dbReference>
<dbReference type="Proteomes" id="UP001282474">
    <property type="component" value="Unassembled WGS sequence"/>
</dbReference>
<evidence type="ECO:0000313" key="3">
    <source>
        <dbReference type="Proteomes" id="UP001282474"/>
    </source>
</evidence>